<dbReference type="GO" id="GO:0004518">
    <property type="term" value="F:nuclease activity"/>
    <property type="evidence" value="ECO:0007669"/>
    <property type="project" value="UniProtKB-KW"/>
</dbReference>
<comment type="similarity">
    <text evidence="3">Belongs to the HARBI1 family.</text>
</comment>
<dbReference type="PANTHER" id="PTHR22930">
    <property type="match status" value="1"/>
</dbReference>
<dbReference type="Proteomes" id="UP000324897">
    <property type="component" value="Chromosome 3"/>
</dbReference>
<organism evidence="12 13">
    <name type="scientific">Eragrostis curvula</name>
    <name type="common">weeping love grass</name>
    <dbReference type="NCBI Taxonomy" id="38414"/>
    <lineage>
        <taxon>Eukaryota</taxon>
        <taxon>Viridiplantae</taxon>
        <taxon>Streptophyta</taxon>
        <taxon>Embryophyta</taxon>
        <taxon>Tracheophyta</taxon>
        <taxon>Spermatophyta</taxon>
        <taxon>Magnoliopsida</taxon>
        <taxon>Liliopsida</taxon>
        <taxon>Poales</taxon>
        <taxon>Poaceae</taxon>
        <taxon>PACMAD clade</taxon>
        <taxon>Chloridoideae</taxon>
        <taxon>Eragrostideae</taxon>
        <taxon>Eragrostidinae</taxon>
        <taxon>Eragrostis</taxon>
    </lineage>
</organism>
<dbReference type="InterPro" id="IPR024752">
    <property type="entry name" value="Myb/SANT-like_dom"/>
</dbReference>
<dbReference type="Gramene" id="TVU09336">
    <property type="protein sequence ID" value="TVU09336"/>
    <property type="gene ID" value="EJB05_42803"/>
</dbReference>
<evidence type="ECO:0000256" key="7">
    <source>
        <dbReference type="ARBA" id="ARBA00023242"/>
    </source>
</evidence>
<feature type="region of interest" description="Disordered" evidence="8">
    <location>
        <begin position="1"/>
        <end position="132"/>
    </location>
</feature>
<dbReference type="EMBL" id="RWGY01000039">
    <property type="protein sequence ID" value="TVU09336.1"/>
    <property type="molecule type" value="Genomic_DNA"/>
</dbReference>
<evidence type="ECO:0000313" key="12">
    <source>
        <dbReference type="EMBL" id="TVU09336.1"/>
    </source>
</evidence>
<keyword evidence="5" id="KW-0479">Metal-binding</keyword>
<sequence length="768" mass="86756">MPNRFSPPSRAAAVNSEPPPSVFSENHRALAPSPSFPIPPPTNLPAARLPRATAQKRTGGGGARRGLHGAGEALAPIPNSGPPSLPPSGPPFLPLRPCLPPSDSISSPSPPSQSQLNPPWMTSPSPASTPVAKGGRLVEAHHVRIRRLPRDLGCFSDDERRHNLRKYLLKEMYDGSEVTCYDELRLTKRNFHDLCTMLQERCDLRDSVYVSVEEKVAMFLLVVGHGIKMRLLRGTYKRSLETISRHFGDVLTAILSLTEEFIKLPDPSVQPPNDRKWKWFPNALGALDGCHVEVCVDVADQGRYRNRKQQITTNMLGVVDWKMRFLYVLPGWEGSASDSRVLRDAMRTSRQDAFVVPAGHFYLGDAGYTNGPGFLTPFRSTRYHLKEWVSSQQQPKTPKELYNLRHSRARNVVERTFGLWKKKWAILREESFFGIKDQIRIINACCVLHNFARDRQHHMDDLLLTEVDSEIADMPNEPLDDPNLIRNVQVTTEWNNFRDQLANDMFAEYLLMAESKAKRGSRVYLTWTAEMDSALLAVLVEHHNNGDHAQNGWKPHVYNAAIKHVFEKCSTIITKDNILSRCKTFDKHYEVISKILSQSGFGWDWDNNKLQIDSEEVWTKYVEANKAAACYKTKVVRNWDAISTIYSKDHATGEGAMTGAEIAEEPAVEGNEPSPDLPQKRQRTGEAILCMLGDMKTSFHDAMKSSEPLQLPKVTPPAEILAALDMIPNLARSDKLRSYGKLILSERLFQALMELPMELRKEWLLMLE</sequence>
<keyword evidence="6" id="KW-0378">Hydrolase</keyword>
<name>A0A5J9TD70_9POAL</name>
<evidence type="ECO:0000259" key="9">
    <source>
        <dbReference type="Pfam" id="PF12776"/>
    </source>
</evidence>
<dbReference type="InterPro" id="IPR058353">
    <property type="entry name" value="DUF8040"/>
</dbReference>
<feature type="domain" description="DDE Tnp4" evidence="10">
    <location>
        <begin position="288"/>
        <end position="450"/>
    </location>
</feature>
<feature type="compositionally biased region" description="Low complexity" evidence="8">
    <location>
        <begin position="101"/>
        <end position="119"/>
    </location>
</feature>
<proteinExistence type="inferred from homology"/>
<dbReference type="GO" id="GO:0016787">
    <property type="term" value="F:hydrolase activity"/>
    <property type="evidence" value="ECO:0007669"/>
    <property type="project" value="UniProtKB-KW"/>
</dbReference>
<feature type="compositionally biased region" description="Pro residues" evidence="8">
    <location>
        <begin position="79"/>
        <end position="100"/>
    </location>
</feature>
<comment type="caution">
    <text evidence="12">The sequence shown here is derived from an EMBL/GenBank/DDBJ whole genome shotgun (WGS) entry which is preliminary data.</text>
</comment>
<dbReference type="Pfam" id="PF12776">
    <property type="entry name" value="Myb_DNA-bind_3"/>
    <property type="match status" value="1"/>
</dbReference>
<dbReference type="GO" id="GO:0046872">
    <property type="term" value="F:metal ion binding"/>
    <property type="evidence" value="ECO:0007669"/>
    <property type="project" value="UniProtKB-KW"/>
</dbReference>
<accession>A0A5J9TD70</accession>
<evidence type="ECO:0000256" key="5">
    <source>
        <dbReference type="ARBA" id="ARBA00022723"/>
    </source>
</evidence>
<dbReference type="Pfam" id="PF26138">
    <property type="entry name" value="DUF8040"/>
    <property type="match status" value="1"/>
</dbReference>
<dbReference type="InterPro" id="IPR027806">
    <property type="entry name" value="HARBI1_dom"/>
</dbReference>
<evidence type="ECO:0000256" key="2">
    <source>
        <dbReference type="ARBA" id="ARBA00004123"/>
    </source>
</evidence>
<keyword evidence="7" id="KW-0539">Nucleus</keyword>
<dbReference type="Pfam" id="PF13359">
    <property type="entry name" value="DDE_Tnp_4"/>
    <property type="match status" value="1"/>
</dbReference>
<comment type="cofactor">
    <cofactor evidence="1">
        <name>a divalent metal cation</name>
        <dbReference type="ChEBI" id="CHEBI:60240"/>
    </cofactor>
</comment>
<comment type="subcellular location">
    <subcellularLocation>
        <location evidence="2">Nucleus</location>
    </subcellularLocation>
</comment>
<feature type="compositionally biased region" description="Pro residues" evidence="8">
    <location>
        <begin position="34"/>
        <end position="43"/>
    </location>
</feature>
<evidence type="ECO:0000256" key="3">
    <source>
        <dbReference type="ARBA" id="ARBA00006958"/>
    </source>
</evidence>
<feature type="domain" description="DUF8040" evidence="11">
    <location>
        <begin position="169"/>
        <end position="255"/>
    </location>
</feature>
<protein>
    <recommendedName>
        <fullName evidence="14">DDE Tnp4 domain-containing protein</fullName>
    </recommendedName>
</protein>
<feature type="domain" description="Myb/SANT-like" evidence="9">
    <location>
        <begin position="526"/>
        <end position="621"/>
    </location>
</feature>
<dbReference type="AlphaFoldDB" id="A0A5J9TD70"/>
<evidence type="ECO:0000256" key="8">
    <source>
        <dbReference type="SAM" id="MobiDB-lite"/>
    </source>
</evidence>
<evidence type="ECO:0000256" key="4">
    <source>
        <dbReference type="ARBA" id="ARBA00022722"/>
    </source>
</evidence>
<dbReference type="InterPro" id="IPR045249">
    <property type="entry name" value="HARBI1-like"/>
</dbReference>
<feature type="non-terminal residue" evidence="12">
    <location>
        <position position="1"/>
    </location>
</feature>
<evidence type="ECO:0000313" key="13">
    <source>
        <dbReference type="Proteomes" id="UP000324897"/>
    </source>
</evidence>
<dbReference type="OrthoDB" id="601328at2759"/>
<evidence type="ECO:0008006" key="14">
    <source>
        <dbReference type="Google" id="ProtNLM"/>
    </source>
</evidence>
<reference evidence="12 13" key="1">
    <citation type="journal article" date="2019" name="Sci. Rep.">
        <title>A high-quality genome of Eragrostis curvula grass provides insights into Poaceae evolution and supports new strategies to enhance forage quality.</title>
        <authorList>
            <person name="Carballo J."/>
            <person name="Santos B.A.C.M."/>
            <person name="Zappacosta D."/>
            <person name="Garbus I."/>
            <person name="Selva J.P."/>
            <person name="Gallo C.A."/>
            <person name="Diaz A."/>
            <person name="Albertini E."/>
            <person name="Caccamo M."/>
            <person name="Echenique V."/>
        </authorList>
    </citation>
    <scope>NUCLEOTIDE SEQUENCE [LARGE SCALE GENOMIC DNA]</scope>
    <source>
        <strain evidence="13">cv. Victoria</strain>
        <tissue evidence="12">Leaf</tissue>
    </source>
</reference>
<dbReference type="PANTHER" id="PTHR22930:SF281">
    <property type="entry name" value="NUCLEASE"/>
    <property type="match status" value="1"/>
</dbReference>
<evidence type="ECO:0000256" key="1">
    <source>
        <dbReference type="ARBA" id="ARBA00001968"/>
    </source>
</evidence>
<gene>
    <name evidence="12" type="ORF">EJB05_42803</name>
</gene>
<keyword evidence="13" id="KW-1185">Reference proteome</keyword>
<evidence type="ECO:0000259" key="10">
    <source>
        <dbReference type="Pfam" id="PF13359"/>
    </source>
</evidence>
<dbReference type="GO" id="GO:0005634">
    <property type="term" value="C:nucleus"/>
    <property type="evidence" value="ECO:0007669"/>
    <property type="project" value="UniProtKB-SubCell"/>
</dbReference>
<keyword evidence="4" id="KW-0540">Nuclease</keyword>
<evidence type="ECO:0000259" key="11">
    <source>
        <dbReference type="Pfam" id="PF26138"/>
    </source>
</evidence>
<evidence type="ECO:0000256" key="6">
    <source>
        <dbReference type="ARBA" id="ARBA00022801"/>
    </source>
</evidence>